<evidence type="ECO:0000313" key="2">
    <source>
        <dbReference type="Proteomes" id="UP000619479"/>
    </source>
</evidence>
<proteinExistence type="predicted"/>
<protein>
    <submittedName>
        <fullName evidence="1">Uncharacterized protein</fullName>
    </submittedName>
</protein>
<comment type="caution">
    <text evidence="1">The sequence shown here is derived from an EMBL/GenBank/DDBJ whole genome shotgun (WGS) entry which is preliminary data.</text>
</comment>
<keyword evidence="2" id="KW-1185">Reference proteome</keyword>
<organism evidence="1 2">
    <name type="scientific">Actinoplanes cyaneus</name>
    <dbReference type="NCBI Taxonomy" id="52696"/>
    <lineage>
        <taxon>Bacteria</taxon>
        <taxon>Bacillati</taxon>
        <taxon>Actinomycetota</taxon>
        <taxon>Actinomycetes</taxon>
        <taxon>Micromonosporales</taxon>
        <taxon>Micromonosporaceae</taxon>
        <taxon>Actinoplanes</taxon>
    </lineage>
</organism>
<dbReference type="AlphaFoldDB" id="A0A919ITJ5"/>
<dbReference type="Proteomes" id="UP000619479">
    <property type="component" value="Unassembled WGS sequence"/>
</dbReference>
<reference evidence="1" key="1">
    <citation type="submission" date="2021-01" db="EMBL/GenBank/DDBJ databases">
        <title>Whole genome shotgun sequence of Actinoplanes cyaneus NBRC 14990.</title>
        <authorList>
            <person name="Komaki H."/>
            <person name="Tamura T."/>
        </authorList>
    </citation>
    <scope>NUCLEOTIDE SEQUENCE</scope>
    <source>
        <strain evidence="1">NBRC 14990</strain>
    </source>
</reference>
<accession>A0A919ITJ5</accession>
<dbReference type="EMBL" id="BOMH01000041">
    <property type="protein sequence ID" value="GID67780.1"/>
    <property type="molecule type" value="Genomic_DNA"/>
</dbReference>
<sequence length="62" mass="6213">MPGGRFTAVGGAVAGGASSVPADGVTIMVRTARTMFFFMADNLPGARIDAHRPVDHIAVGGG</sequence>
<name>A0A919ITJ5_9ACTN</name>
<evidence type="ECO:0000313" key="1">
    <source>
        <dbReference type="EMBL" id="GID67780.1"/>
    </source>
</evidence>
<gene>
    <name evidence="1" type="ORF">Acy02nite_56610</name>
</gene>